<dbReference type="Gene3D" id="3.10.20.30">
    <property type="match status" value="1"/>
</dbReference>
<feature type="binding site" evidence="19">
    <location>
        <position position="50"/>
    </location>
    <ligand>
        <name>[2Fe-2S] cluster</name>
        <dbReference type="ChEBI" id="CHEBI:190135"/>
        <label>1</label>
    </ligand>
</feature>
<dbReference type="FunFam" id="3.30.365.10:FF:000008">
    <property type="entry name" value="Aldehyde oxidase1"/>
    <property type="match status" value="1"/>
</dbReference>
<gene>
    <name evidence="22" type="ORF">O3G_MSEX013201</name>
</gene>
<dbReference type="PROSITE" id="PS51085">
    <property type="entry name" value="2FE2S_FER_2"/>
    <property type="match status" value="1"/>
</dbReference>
<evidence type="ECO:0000256" key="1">
    <source>
        <dbReference type="ARBA" id="ARBA00001974"/>
    </source>
</evidence>
<dbReference type="InterPro" id="IPR016169">
    <property type="entry name" value="FAD-bd_PCMH_sub2"/>
</dbReference>
<evidence type="ECO:0000313" key="23">
    <source>
        <dbReference type="Proteomes" id="UP000791440"/>
    </source>
</evidence>
<reference evidence="22" key="2">
    <citation type="submission" date="2020-12" db="EMBL/GenBank/DDBJ databases">
        <authorList>
            <person name="Kanost M."/>
        </authorList>
    </citation>
    <scope>NUCLEOTIDE SEQUENCE</scope>
</reference>
<evidence type="ECO:0000256" key="6">
    <source>
        <dbReference type="ARBA" id="ARBA00022630"/>
    </source>
</evidence>
<feature type="binding site" evidence="18">
    <location>
        <position position="395"/>
    </location>
    <ligand>
        <name>FAD</name>
        <dbReference type="ChEBI" id="CHEBI:57692"/>
    </ligand>
</feature>
<dbReference type="GO" id="GO:0071949">
    <property type="term" value="F:FAD binding"/>
    <property type="evidence" value="ECO:0007669"/>
    <property type="project" value="InterPro"/>
</dbReference>
<dbReference type="AlphaFoldDB" id="A0A921ZS10"/>
<accession>A0A921ZS10</accession>
<feature type="binding site" evidence="19">
    <location>
        <position position="145"/>
    </location>
    <ligand>
        <name>[2Fe-2S] cluster</name>
        <dbReference type="ChEBI" id="CHEBI:190135"/>
        <label>2</label>
    </ligand>
</feature>
<dbReference type="GO" id="GO:0051537">
    <property type="term" value="F:2 iron, 2 sulfur cluster binding"/>
    <property type="evidence" value="ECO:0007669"/>
    <property type="project" value="UniProtKB-KW"/>
</dbReference>
<feature type="binding site" evidence="19">
    <location>
        <position position="47"/>
    </location>
    <ligand>
        <name>[2Fe-2S] cluster</name>
        <dbReference type="ChEBI" id="CHEBI:190135"/>
        <label>1</label>
    </ligand>
</feature>
<evidence type="ECO:0000256" key="17">
    <source>
        <dbReference type="PIRSR" id="PIRSR000127-1"/>
    </source>
</evidence>
<dbReference type="PANTHER" id="PTHR11908">
    <property type="entry name" value="XANTHINE DEHYDROGENASE"/>
    <property type="match status" value="1"/>
</dbReference>
<dbReference type="InterPro" id="IPR012675">
    <property type="entry name" value="Beta-grasp_dom_sf"/>
</dbReference>
<keyword evidence="12 19" id="KW-0411">Iron-sulfur</keyword>
<dbReference type="SMART" id="SM01008">
    <property type="entry name" value="Ald_Xan_dh_C"/>
    <property type="match status" value="1"/>
</dbReference>
<dbReference type="CDD" id="cd00207">
    <property type="entry name" value="fer2"/>
    <property type="match status" value="1"/>
</dbReference>
<comment type="subunit">
    <text evidence="4">Homodimer.</text>
</comment>
<dbReference type="Pfam" id="PF02738">
    <property type="entry name" value="MoCoBD_1"/>
    <property type="match status" value="1"/>
</dbReference>
<dbReference type="GO" id="GO:0005506">
    <property type="term" value="F:iron ion binding"/>
    <property type="evidence" value="ECO:0007669"/>
    <property type="project" value="InterPro"/>
</dbReference>
<feature type="active site" description="Proton acceptor" evidence="17">
    <location>
        <position position="1199"/>
    </location>
</feature>
<dbReference type="InterPro" id="IPR036318">
    <property type="entry name" value="FAD-bd_PCMH-like_sf"/>
</dbReference>
<dbReference type="InterPro" id="IPR008274">
    <property type="entry name" value="AldOxase/xan_DH_MoCoBD1"/>
</dbReference>
<comment type="cofactor">
    <cofactor evidence="19">
        <name>[2Fe-2S] cluster</name>
        <dbReference type="ChEBI" id="CHEBI:190135"/>
    </cofactor>
    <text evidence="19">Binds 2 [2Fe-2S] clusters.</text>
</comment>
<keyword evidence="10" id="KW-0560">Oxidoreductase</keyword>
<keyword evidence="8 19" id="KW-0479">Metal-binding</keyword>
<evidence type="ECO:0000256" key="15">
    <source>
        <dbReference type="ARBA" id="ARBA00052415"/>
    </source>
</evidence>
<dbReference type="FunFam" id="3.30.465.10:FF:000013">
    <property type="entry name" value="Aldehyde oxidase"/>
    <property type="match status" value="1"/>
</dbReference>
<evidence type="ECO:0000259" key="20">
    <source>
        <dbReference type="PROSITE" id="PS51085"/>
    </source>
</evidence>
<feature type="binding site" evidence="19">
    <location>
        <position position="68"/>
    </location>
    <ligand>
        <name>[2Fe-2S] cluster</name>
        <dbReference type="ChEBI" id="CHEBI:190135"/>
        <label>1</label>
    </ligand>
</feature>
<evidence type="ECO:0000256" key="4">
    <source>
        <dbReference type="ARBA" id="ARBA00011738"/>
    </source>
</evidence>
<evidence type="ECO:0000256" key="10">
    <source>
        <dbReference type="ARBA" id="ARBA00023002"/>
    </source>
</evidence>
<comment type="similarity">
    <text evidence="3">Belongs to the xanthine dehydrogenase family.</text>
</comment>
<comment type="cofactor">
    <cofactor evidence="14">
        <name>[2Fe-2S] cluster</name>
        <dbReference type="ChEBI" id="CHEBI:190135"/>
    </cofactor>
</comment>
<dbReference type="InterPro" id="IPR036010">
    <property type="entry name" value="2Fe-2S_ferredoxin-like_sf"/>
</dbReference>
<comment type="caution">
    <text evidence="22">The sequence shown here is derived from an EMBL/GenBank/DDBJ whole genome shotgun (WGS) entry which is preliminary data.</text>
</comment>
<evidence type="ECO:0000256" key="5">
    <source>
        <dbReference type="ARBA" id="ARBA00022505"/>
    </source>
</evidence>
<dbReference type="Gene3D" id="3.90.1170.50">
    <property type="entry name" value="Aldehyde oxidase/xanthine dehydrogenase, a/b hammerhead"/>
    <property type="match status" value="1"/>
</dbReference>
<dbReference type="PROSITE" id="PS51387">
    <property type="entry name" value="FAD_PCMH"/>
    <property type="match status" value="1"/>
</dbReference>
<comment type="catalytic activity">
    <reaction evidence="15">
        <text>indole-3-acetaldehyde + O2 + H2O = (indol-3-yl)acetate + H2O2 + H(+)</text>
        <dbReference type="Rhea" id="RHEA:16277"/>
        <dbReference type="ChEBI" id="CHEBI:15377"/>
        <dbReference type="ChEBI" id="CHEBI:15378"/>
        <dbReference type="ChEBI" id="CHEBI:15379"/>
        <dbReference type="ChEBI" id="CHEBI:16240"/>
        <dbReference type="ChEBI" id="CHEBI:18086"/>
        <dbReference type="ChEBI" id="CHEBI:30854"/>
        <dbReference type="EC" id="1.2.3.7"/>
    </reaction>
</comment>
<protein>
    <recommendedName>
        <fullName evidence="16">Indole-3-acetaldehyde oxidase</fullName>
    </recommendedName>
</protein>
<dbReference type="Proteomes" id="UP000791440">
    <property type="component" value="Unassembled WGS sequence"/>
</dbReference>
<keyword evidence="7 19" id="KW-0001">2Fe-2S</keyword>
<feature type="domain" description="2Fe-2S ferredoxin-type" evidence="20">
    <location>
        <begin position="2"/>
        <end position="86"/>
    </location>
</feature>
<keyword evidence="6" id="KW-0285">Flavoprotein</keyword>
<evidence type="ECO:0000256" key="12">
    <source>
        <dbReference type="ARBA" id="ARBA00023014"/>
    </source>
</evidence>
<evidence type="ECO:0000256" key="14">
    <source>
        <dbReference type="ARBA" id="ARBA00034078"/>
    </source>
</evidence>
<evidence type="ECO:0000256" key="9">
    <source>
        <dbReference type="ARBA" id="ARBA00022827"/>
    </source>
</evidence>
<comment type="subcellular location">
    <subcellularLocation>
        <location evidence="2">Peroxisome</location>
    </subcellularLocation>
</comment>
<proteinExistence type="inferred from homology"/>
<dbReference type="Pfam" id="PF01315">
    <property type="entry name" value="Ald_Xan_dh_C"/>
    <property type="match status" value="1"/>
</dbReference>
<dbReference type="FunFam" id="3.30.365.10:FF:000001">
    <property type="entry name" value="Xanthine dehydrogenase oxidase"/>
    <property type="match status" value="1"/>
</dbReference>
<dbReference type="InterPro" id="IPR016208">
    <property type="entry name" value="Ald_Oxase/xanthine_DH-like"/>
</dbReference>
<dbReference type="GO" id="GO:0050302">
    <property type="term" value="F:indole-3-acetaldehyde oxidase activity"/>
    <property type="evidence" value="ECO:0007669"/>
    <property type="project" value="UniProtKB-EC"/>
</dbReference>
<dbReference type="SUPFAM" id="SSF47741">
    <property type="entry name" value="CO dehydrogenase ISP C-domain like"/>
    <property type="match status" value="1"/>
</dbReference>
<organism evidence="22 23">
    <name type="scientific">Manduca sexta</name>
    <name type="common">Tobacco hawkmoth</name>
    <name type="synonym">Tobacco hornworm</name>
    <dbReference type="NCBI Taxonomy" id="7130"/>
    <lineage>
        <taxon>Eukaryota</taxon>
        <taxon>Metazoa</taxon>
        <taxon>Ecdysozoa</taxon>
        <taxon>Arthropoda</taxon>
        <taxon>Hexapoda</taxon>
        <taxon>Insecta</taxon>
        <taxon>Pterygota</taxon>
        <taxon>Neoptera</taxon>
        <taxon>Endopterygota</taxon>
        <taxon>Lepidoptera</taxon>
        <taxon>Glossata</taxon>
        <taxon>Ditrysia</taxon>
        <taxon>Bombycoidea</taxon>
        <taxon>Sphingidae</taxon>
        <taxon>Sphinginae</taxon>
        <taxon>Sphingini</taxon>
        <taxon>Manduca</taxon>
    </lineage>
</organism>
<comment type="cofactor">
    <cofactor evidence="1 18">
        <name>FAD</name>
        <dbReference type="ChEBI" id="CHEBI:57692"/>
    </cofactor>
</comment>
<dbReference type="SMART" id="SM01092">
    <property type="entry name" value="CO_deh_flav_C"/>
    <property type="match status" value="1"/>
</dbReference>
<dbReference type="InterPro" id="IPR046867">
    <property type="entry name" value="AldOxase/xan_DH_MoCoBD2"/>
</dbReference>
<keyword evidence="9 18" id="KW-0274">FAD</keyword>
<feature type="binding site" evidence="19">
    <location>
        <position position="143"/>
    </location>
    <ligand>
        <name>[2Fe-2S] cluster</name>
        <dbReference type="ChEBI" id="CHEBI:190135"/>
        <label>2</label>
    </ligand>
</feature>
<dbReference type="InterPro" id="IPR016166">
    <property type="entry name" value="FAD-bd_PCMH"/>
</dbReference>
<evidence type="ECO:0000256" key="2">
    <source>
        <dbReference type="ARBA" id="ARBA00004275"/>
    </source>
</evidence>
<dbReference type="InterPro" id="IPR006058">
    <property type="entry name" value="2Fe2S_fd_BS"/>
</dbReference>
<reference evidence="22" key="1">
    <citation type="journal article" date="2016" name="Insect Biochem. Mol. Biol.">
        <title>Multifaceted biological insights from a draft genome sequence of the tobacco hornworm moth, Manduca sexta.</title>
        <authorList>
            <person name="Kanost M.R."/>
            <person name="Arrese E.L."/>
            <person name="Cao X."/>
            <person name="Chen Y.R."/>
            <person name="Chellapilla S."/>
            <person name="Goldsmith M.R."/>
            <person name="Grosse-Wilde E."/>
            <person name="Heckel D.G."/>
            <person name="Herndon N."/>
            <person name="Jiang H."/>
            <person name="Papanicolaou A."/>
            <person name="Qu J."/>
            <person name="Soulages J.L."/>
            <person name="Vogel H."/>
            <person name="Walters J."/>
            <person name="Waterhouse R.M."/>
            <person name="Ahn S.J."/>
            <person name="Almeida F.C."/>
            <person name="An C."/>
            <person name="Aqrawi P."/>
            <person name="Bretschneider A."/>
            <person name="Bryant W.B."/>
            <person name="Bucks S."/>
            <person name="Chao H."/>
            <person name="Chevignon G."/>
            <person name="Christen J.M."/>
            <person name="Clarke D.F."/>
            <person name="Dittmer N.T."/>
            <person name="Ferguson L.C.F."/>
            <person name="Garavelou S."/>
            <person name="Gordon K.H.J."/>
            <person name="Gunaratna R.T."/>
            <person name="Han Y."/>
            <person name="Hauser F."/>
            <person name="He Y."/>
            <person name="Heidel-Fischer H."/>
            <person name="Hirsh A."/>
            <person name="Hu Y."/>
            <person name="Jiang H."/>
            <person name="Kalra D."/>
            <person name="Klinner C."/>
            <person name="Konig C."/>
            <person name="Kovar C."/>
            <person name="Kroll A.R."/>
            <person name="Kuwar S.S."/>
            <person name="Lee S.L."/>
            <person name="Lehman R."/>
            <person name="Li K."/>
            <person name="Li Z."/>
            <person name="Liang H."/>
            <person name="Lovelace S."/>
            <person name="Lu Z."/>
            <person name="Mansfield J.H."/>
            <person name="McCulloch K.J."/>
            <person name="Mathew T."/>
            <person name="Morton B."/>
            <person name="Muzny D.M."/>
            <person name="Neunemann D."/>
            <person name="Ongeri F."/>
            <person name="Pauchet Y."/>
            <person name="Pu L.L."/>
            <person name="Pyrousis I."/>
            <person name="Rao X.J."/>
            <person name="Redding A."/>
            <person name="Roesel C."/>
            <person name="Sanchez-Gracia A."/>
            <person name="Schaack S."/>
            <person name="Shukla A."/>
            <person name="Tetreau G."/>
            <person name="Wang Y."/>
            <person name="Xiong G.H."/>
            <person name="Traut W."/>
            <person name="Walsh T.K."/>
            <person name="Worley K.C."/>
            <person name="Wu D."/>
            <person name="Wu W."/>
            <person name="Wu Y.Q."/>
            <person name="Zhang X."/>
            <person name="Zou Z."/>
            <person name="Zucker H."/>
            <person name="Briscoe A.D."/>
            <person name="Burmester T."/>
            <person name="Clem R.J."/>
            <person name="Feyereisen R."/>
            <person name="Grimmelikhuijzen C.J.P."/>
            <person name="Hamodrakas S.J."/>
            <person name="Hansson B.S."/>
            <person name="Huguet E."/>
            <person name="Jermiin L.S."/>
            <person name="Lan Q."/>
            <person name="Lehman H.K."/>
            <person name="Lorenzen M."/>
            <person name="Merzendorfer H."/>
            <person name="Michalopoulos I."/>
            <person name="Morton D.B."/>
            <person name="Muthukrishnan S."/>
            <person name="Oakeshott J.G."/>
            <person name="Palmer W."/>
            <person name="Park Y."/>
            <person name="Passarelli A.L."/>
            <person name="Rozas J."/>
            <person name="Schwartz L.M."/>
            <person name="Smith W."/>
            <person name="Southgate A."/>
            <person name="Vilcinskas A."/>
            <person name="Vogt R."/>
            <person name="Wang P."/>
            <person name="Werren J."/>
            <person name="Yu X.Q."/>
            <person name="Zhou J.J."/>
            <person name="Brown S.J."/>
            <person name="Scherer S.E."/>
            <person name="Richards S."/>
            <person name="Blissard G.W."/>
        </authorList>
    </citation>
    <scope>NUCLEOTIDE SEQUENCE</scope>
</reference>
<evidence type="ECO:0000256" key="8">
    <source>
        <dbReference type="ARBA" id="ARBA00022723"/>
    </source>
</evidence>
<name>A0A921ZS10_MANSE</name>
<dbReference type="InterPro" id="IPR036856">
    <property type="entry name" value="Ald_Oxase/Xan_DH_a/b_sf"/>
</dbReference>
<dbReference type="InterPro" id="IPR036884">
    <property type="entry name" value="2Fe-2S-bd_dom_sf"/>
</dbReference>
<dbReference type="Gene3D" id="3.30.390.50">
    <property type="entry name" value="CO dehydrogenase flavoprotein, C-terminal domain"/>
    <property type="match status" value="1"/>
</dbReference>
<feature type="binding site" evidence="18">
    <location>
        <begin position="321"/>
        <end position="325"/>
    </location>
    <ligand>
        <name>FAD</name>
        <dbReference type="ChEBI" id="CHEBI:57692"/>
    </ligand>
</feature>
<feature type="binding site" evidence="19">
    <location>
        <position position="108"/>
    </location>
    <ligand>
        <name>[2Fe-2S] cluster</name>
        <dbReference type="ChEBI" id="CHEBI:190135"/>
        <label>2</label>
    </ligand>
</feature>
<dbReference type="SUPFAM" id="SSF56176">
    <property type="entry name" value="FAD-binding/transporter-associated domain-like"/>
    <property type="match status" value="1"/>
</dbReference>
<dbReference type="SUPFAM" id="SSF56003">
    <property type="entry name" value="Molybdenum cofactor-binding domain"/>
    <property type="match status" value="1"/>
</dbReference>
<evidence type="ECO:0000256" key="13">
    <source>
        <dbReference type="ARBA" id="ARBA00023140"/>
    </source>
</evidence>
<evidence type="ECO:0000256" key="7">
    <source>
        <dbReference type="ARBA" id="ARBA00022714"/>
    </source>
</evidence>
<dbReference type="FunFam" id="3.30.390.50:FF:000003">
    <property type="entry name" value="Aldehyde oxidase1"/>
    <property type="match status" value="1"/>
</dbReference>
<dbReference type="InterPro" id="IPR002346">
    <property type="entry name" value="Mopterin_DH_FAD-bd"/>
</dbReference>
<evidence type="ECO:0000256" key="3">
    <source>
        <dbReference type="ARBA" id="ARBA00006849"/>
    </source>
</evidence>
<dbReference type="GO" id="GO:0005777">
    <property type="term" value="C:peroxisome"/>
    <property type="evidence" value="ECO:0007669"/>
    <property type="project" value="UniProtKB-SubCell"/>
</dbReference>
<feature type="binding site" evidence="19">
    <location>
        <position position="731"/>
    </location>
    <ligand>
        <name>Mo-molybdopterin</name>
        <dbReference type="ChEBI" id="CHEBI:71302"/>
    </ligand>
    <ligandPart>
        <name>Mo</name>
        <dbReference type="ChEBI" id="CHEBI:28685"/>
    </ligandPart>
</feature>
<dbReference type="SUPFAM" id="SSF54665">
    <property type="entry name" value="CO dehydrogenase molybdoprotein N-domain-like"/>
    <property type="match status" value="1"/>
</dbReference>
<dbReference type="Pfam" id="PF03450">
    <property type="entry name" value="CO_deh_flav_C"/>
    <property type="match status" value="1"/>
</dbReference>
<dbReference type="InterPro" id="IPR037165">
    <property type="entry name" value="AldOxase/xan_DH_Mopterin-bd_sf"/>
</dbReference>
<dbReference type="EMBL" id="JH668834">
    <property type="protein sequence ID" value="KAG6462339.1"/>
    <property type="molecule type" value="Genomic_DNA"/>
</dbReference>
<dbReference type="Gene3D" id="1.10.150.120">
    <property type="entry name" value="[2Fe-2S]-binding domain"/>
    <property type="match status" value="1"/>
</dbReference>
<dbReference type="InterPro" id="IPR002888">
    <property type="entry name" value="2Fe-2S-bd"/>
</dbReference>
<keyword evidence="5 19" id="KW-0500">Molybdenum</keyword>
<dbReference type="InterPro" id="IPR001041">
    <property type="entry name" value="2Fe-2S_ferredoxin-type"/>
</dbReference>
<evidence type="ECO:0000256" key="11">
    <source>
        <dbReference type="ARBA" id="ARBA00023004"/>
    </source>
</evidence>
<keyword evidence="11 19" id="KW-0408">Iron</keyword>
<feature type="binding site" evidence="19">
    <location>
        <position position="1028"/>
    </location>
    <ligand>
        <name>Mo-molybdopterin</name>
        <dbReference type="ChEBI" id="CHEBI:71302"/>
    </ligand>
    <ligandPart>
        <name>Mo</name>
        <dbReference type="ChEBI" id="CHEBI:28685"/>
    </ligandPart>
</feature>
<evidence type="ECO:0000313" key="22">
    <source>
        <dbReference type="EMBL" id="KAG6462339.1"/>
    </source>
</evidence>
<dbReference type="InterPro" id="IPR036683">
    <property type="entry name" value="CO_DH_flav_C_dom_sf"/>
</dbReference>
<evidence type="ECO:0000256" key="16">
    <source>
        <dbReference type="ARBA" id="ARBA00072265"/>
    </source>
</evidence>
<dbReference type="PROSITE" id="PS00197">
    <property type="entry name" value="2FE2S_FER_1"/>
    <property type="match status" value="1"/>
</dbReference>
<dbReference type="PANTHER" id="PTHR11908:SF132">
    <property type="entry name" value="ALDEHYDE OXIDASE 1-RELATED"/>
    <property type="match status" value="1"/>
</dbReference>
<evidence type="ECO:0000259" key="21">
    <source>
        <dbReference type="PROSITE" id="PS51387"/>
    </source>
</evidence>
<dbReference type="Pfam" id="PF20256">
    <property type="entry name" value="MoCoBD_2"/>
    <property type="match status" value="1"/>
</dbReference>
<evidence type="ECO:0000256" key="19">
    <source>
        <dbReference type="PIRSR" id="PIRSR000127-3"/>
    </source>
</evidence>
<dbReference type="FunFam" id="3.90.1170.50:FF:000003">
    <property type="entry name" value="Aldehyde oxidase"/>
    <property type="match status" value="1"/>
</dbReference>
<dbReference type="SUPFAM" id="SSF55447">
    <property type="entry name" value="CO dehydrogenase flavoprotein C-terminal domain-like"/>
    <property type="match status" value="1"/>
</dbReference>
<dbReference type="SUPFAM" id="SSF54292">
    <property type="entry name" value="2Fe-2S ferredoxin-like"/>
    <property type="match status" value="1"/>
</dbReference>
<dbReference type="Gene3D" id="3.30.365.10">
    <property type="entry name" value="Aldehyde oxidase/xanthine dehydrogenase, molybdopterin binding domain"/>
    <property type="match status" value="4"/>
</dbReference>
<feature type="binding site" evidence="19">
    <location>
        <position position="111"/>
    </location>
    <ligand>
        <name>[2Fe-2S] cluster</name>
        <dbReference type="ChEBI" id="CHEBI:190135"/>
        <label>2</label>
    </ligand>
</feature>
<keyword evidence="23" id="KW-1185">Reference proteome</keyword>
<feature type="binding site" evidence="19">
    <location>
        <position position="42"/>
    </location>
    <ligand>
        <name>[2Fe-2S] cluster</name>
        <dbReference type="ChEBI" id="CHEBI:190135"/>
        <label>1</label>
    </ligand>
</feature>
<feature type="binding site" evidence="19">
    <location>
        <position position="874"/>
    </location>
    <ligand>
        <name>Mo-molybdopterin</name>
        <dbReference type="ChEBI" id="CHEBI:71302"/>
    </ligand>
    <ligandPart>
        <name>Mo</name>
        <dbReference type="ChEBI" id="CHEBI:28685"/>
    </ligandPart>
</feature>
<dbReference type="PIRSF" id="PIRSF000127">
    <property type="entry name" value="Xanthine_DH"/>
    <property type="match status" value="1"/>
</dbReference>
<evidence type="ECO:0000256" key="18">
    <source>
        <dbReference type="PIRSR" id="PIRSR000127-2"/>
    </source>
</evidence>
<dbReference type="Pfam" id="PF00941">
    <property type="entry name" value="FAD_binding_5"/>
    <property type="match status" value="1"/>
</dbReference>
<comment type="cofactor">
    <cofactor evidence="19">
        <name>Mo-molybdopterin</name>
        <dbReference type="ChEBI" id="CHEBI:71302"/>
    </cofactor>
    <text evidence="19">Binds 1 Mo-molybdopterin (Mo-MPT) cofactor per subunit.</text>
</comment>
<dbReference type="InterPro" id="IPR005107">
    <property type="entry name" value="CO_DH_flav_C"/>
</dbReference>
<sequence>MDRIKFKVNGEEVSVGCEVPSNLMLVDYLRNTLELRGTKYMCKEAGCGACVVSAVKTSGGTPQSVNSCVVPVLSCKGWDITTIEGVGNRRTGYHSLQKTLASSNGTQCGYCSPGWIMSMYSLLESKCELSMLEVENSFGSNICRCTGYRPIMDAFKKYANDSSASVTEIANLHICDTNGSGCCKNSCNDDDWCLVKQEEASGTIELTLVDGTKWYNVNTVSEVFEILTKEGTNSYFLAAGSTSKVPYPLTENPKVVIDINNVSELKGYKVDQNLVIGAGNSLTEMMEIFDTVSSYENFSYLKKLHKHMDYVAHIPVRNVGSIAGNLCIKHTYNQFSSDVYLIFAMAGAQLTIQSMYLGKEVVTMEKFLKTSMEGKVILNVMLPPLSDEYLIETYKVMSRFQAVHAIVNAAFLYKLTSDNIVSETRILYGSITTDFNRAYETEKYLIGKSLFTNETLQGALAVLDGELKPTESPPEPSADLRKKLAMRLFYKSLLSLCPSTTLHPRYLSGATKLRDSRPVSQAMQKYDTDKSLYPLNEPIMKIEAMIQCSGEAQYTDDIPRFHNEVYASLVLSTVAVGEIVSIDPTAALEMEGVIAFYSAKDIPGENTFTPDNVPLYSYNEEVLCSGAVKYYHQPIGIIVAKTQAIADEAAVLVTAKYKNVKAAVVDLEVAKNDSNRSKLYKAAEATEKGTDVAKVVSHSTTLYGQYQFPIETIACVTKPTEEGLEVNVCTQWVNGVQLVVSRALNMEESRIDVNVRRVGGSYGLKLSRSGLAAVACSLVSVKLNRPCRIVQPLSINMKAYGKRCPSLTQYELSVNSTGVIQHADMKVYEDNGYAVNEDFYALCLDAINNCYNEKRMTYKCYNVLTDTPKNTWCRSPGTLELISNTELMMDRIAYELDLDPIEVRLANIDTTNHSTVKEVYETLREQAEYDKRREEVDTFNANNRWKKRGLRFSFMRWTPITAGIMEVSVSIFHGDGSVSIQHGGVEMGQGINTKAAQICAHILGVPLDKIQVKTCNSNVSPNCFPTGGSVASENVCIAVETCCKELLQRMEPVKGTLTDPTWEEWVQASFMANVQLHALGVFSANNFQQYNVYGACLAEVEIDVLTGELEVRRVDLIEDAGRSVSPEIDIGQVEGAFIMALGYWTCEELMYGSSGDLITNRTWTYHVPQARDIPQIFNVSFRTNSYSNDAAFGSKCVGEPPACMAVAVPLAIREALVAARKENGIDSKKWFEIKGPYSVAHIGSMTETTTENLVFY</sequence>
<dbReference type="InterPro" id="IPR000674">
    <property type="entry name" value="Ald_Oxase/Xan_DH_a/b"/>
</dbReference>
<dbReference type="Pfam" id="PF00111">
    <property type="entry name" value="Fer2"/>
    <property type="match status" value="1"/>
</dbReference>
<keyword evidence="13" id="KW-0576">Peroxisome</keyword>
<dbReference type="Pfam" id="PF01799">
    <property type="entry name" value="Fer2_2"/>
    <property type="match status" value="1"/>
</dbReference>
<feature type="domain" description="FAD-binding PCMH-type" evidence="21">
    <location>
        <begin position="207"/>
        <end position="387"/>
    </location>
</feature>
<dbReference type="Gene3D" id="3.30.465.10">
    <property type="match status" value="1"/>
</dbReference>